<proteinExistence type="inferred from homology"/>
<evidence type="ECO:0000256" key="5">
    <source>
        <dbReference type="ARBA" id="ARBA00022777"/>
    </source>
</evidence>
<dbReference type="Pfam" id="PF01202">
    <property type="entry name" value="SKI"/>
    <property type="match status" value="1"/>
</dbReference>
<comment type="catalytic activity">
    <reaction evidence="8">
        <text>shikimate + ATP = 3-phosphoshikimate + ADP + H(+)</text>
        <dbReference type="Rhea" id="RHEA:13121"/>
        <dbReference type="ChEBI" id="CHEBI:15378"/>
        <dbReference type="ChEBI" id="CHEBI:30616"/>
        <dbReference type="ChEBI" id="CHEBI:36208"/>
        <dbReference type="ChEBI" id="CHEBI:145989"/>
        <dbReference type="ChEBI" id="CHEBI:456216"/>
        <dbReference type="EC" id="2.7.1.71"/>
    </reaction>
</comment>
<evidence type="ECO:0000256" key="4">
    <source>
        <dbReference type="ARBA" id="ARBA00022741"/>
    </source>
</evidence>
<dbReference type="PROSITE" id="PS01128">
    <property type="entry name" value="SHIKIMATE_KINASE"/>
    <property type="match status" value="1"/>
</dbReference>
<evidence type="ECO:0000256" key="2">
    <source>
        <dbReference type="ARBA" id="ARBA00022605"/>
    </source>
</evidence>
<keyword evidence="3 8" id="KW-0808">Transferase</keyword>
<reference evidence="9 10" key="1">
    <citation type="submission" date="2021-06" db="EMBL/GenBank/DDBJ databases">
        <title>Gemonas diversity in paddy soil.</title>
        <authorList>
            <person name="Liu G."/>
        </authorList>
    </citation>
    <scope>NUCLEOTIDE SEQUENCE [LARGE SCALE GENOMIC DNA]</scope>
    <source>
        <strain evidence="9 10">RG2</strain>
    </source>
</reference>
<evidence type="ECO:0000256" key="7">
    <source>
        <dbReference type="ARBA" id="ARBA00023141"/>
    </source>
</evidence>
<gene>
    <name evidence="8" type="primary">aroK</name>
    <name evidence="9" type="ORF">KP001_02800</name>
</gene>
<dbReference type="GO" id="GO:0016301">
    <property type="term" value="F:kinase activity"/>
    <property type="evidence" value="ECO:0007669"/>
    <property type="project" value="UniProtKB-KW"/>
</dbReference>
<keyword evidence="8" id="KW-0963">Cytoplasm</keyword>
<dbReference type="HAMAP" id="MF_00109">
    <property type="entry name" value="Shikimate_kinase"/>
    <property type="match status" value="1"/>
</dbReference>
<comment type="pathway">
    <text evidence="8">Metabolic intermediate biosynthesis; chorismate biosynthesis; chorismate from D-erythrose 4-phosphate and phosphoenolpyruvate: step 5/7.</text>
</comment>
<dbReference type="InterPro" id="IPR023000">
    <property type="entry name" value="Shikimate_kinase_CS"/>
</dbReference>
<comment type="similarity">
    <text evidence="1 8">Belongs to the shikimate kinase family.</text>
</comment>
<evidence type="ECO:0000256" key="1">
    <source>
        <dbReference type="ARBA" id="ARBA00006997"/>
    </source>
</evidence>
<feature type="binding site" evidence="8">
    <location>
        <position position="135"/>
    </location>
    <ligand>
        <name>ATP</name>
        <dbReference type="ChEBI" id="CHEBI:30616"/>
    </ligand>
</feature>
<evidence type="ECO:0000256" key="8">
    <source>
        <dbReference type="HAMAP-Rule" id="MF_00109"/>
    </source>
</evidence>
<evidence type="ECO:0000313" key="10">
    <source>
        <dbReference type="Proteomes" id="UP000683559"/>
    </source>
</evidence>
<comment type="function">
    <text evidence="8">Catalyzes the specific phosphorylation of the 3-hydroxyl group of shikimic acid using ATP as a cosubstrate.</text>
</comment>
<comment type="cofactor">
    <cofactor evidence="8">
        <name>Mg(2+)</name>
        <dbReference type="ChEBI" id="CHEBI:18420"/>
    </cofactor>
    <text evidence="8">Binds 1 Mg(2+) ion per subunit.</text>
</comment>
<dbReference type="Proteomes" id="UP000683559">
    <property type="component" value="Chromosome"/>
</dbReference>
<feature type="binding site" evidence="8">
    <location>
        <position position="154"/>
    </location>
    <ligand>
        <name>substrate</name>
    </ligand>
</feature>
<keyword evidence="5 8" id="KW-0418">Kinase</keyword>
<comment type="subunit">
    <text evidence="8">Monomer.</text>
</comment>
<protein>
    <recommendedName>
        <fullName evidence="8">Shikimate kinase</fullName>
        <shortName evidence="8">SK</shortName>
        <ecNumber evidence="8">2.7.1.71</ecNumber>
    </recommendedName>
</protein>
<dbReference type="PANTHER" id="PTHR21087">
    <property type="entry name" value="SHIKIMATE KINASE"/>
    <property type="match status" value="1"/>
</dbReference>
<comment type="subcellular location">
    <subcellularLocation>
        <location evidence="8">Cytoplasm</location>
    </subcellularLocation>
</comment>
<keyword evidence="8" id="KW-0460">Magnesium</keyword>
<name>A0ABX8LMN1_9BACT</name>
<keyword evidence="2 8" id="KW-0028">Amino-acid biosynthesis</keyword>
<accession>A0ABX8LMN1</accession>
<feature type="binding site" evidence="8">
    <location>
        <position position="97"/>
    </location>
    <ligand>
        <name>substrate</name>
    </ligand>
</feature>
<feature type="binding site" evidence="8">
    <location>
        <position position="33"/>
    </location>
    <ligand>
        <name>Mg(2+)</name>
        <dbReference type="ChEBI" id="CHEBI:18420"/>
    </ligand>
</feature>
<keyword evidence="8" id="KW-0479">Metal-binding</keyword>
<evidence type="ECO:0000256" key="3">
    <source>
        <dbReference type="ARBA" id="ARBA00022679"/>
    </source>
</evidence>
<comment type="caution">
    <text evidence="8">Lacks conserved residue(s) required for the propagation of feature annotation.</text>
</comment>
<dbReference type="EC" id="2.7.1.71" evidence="8"/>
<keyword evidence="4 8" id="KW-0547">Nucleotide-binding</keyword>
<dbReference type="PANTHER" id="PTHR21087:SF16">
    <property type="entry name" value="SHIKIMATE KINASE 1, CHLOROPLASTIC"/>
    <property type="match status" value="1"/>
</dbReference>
<feature type="binding site" evidence="8">
    <location>
        <position position="51"/>
    </location>
    <ligand>
        <name>substrate</name>
    </ligand>
</feature>
<sequence length="187" mass="20241">MLFFWCLLGLCVRGLTVSFKNIFLTGFMGCGKTSVGQLLAQRLGWTFVDLDQVIVEAAGRSIKEIFAADGEPHFRELESRMLERVAAGSGQVVSTGGGVVIAPVNRAVMRSHGCIVNLTASVETIAQRVSGDSERPLLADDASLLKIRSMLEGREPFYADADVRIDTTGKEIATVCEHVLDYCKGSL</sequence>
<dbReference type="CDD" id="cd00464">
    <property type="entry name" value="SK"/>
    <property type="match status" value="1"/>
</dbReference>
<dbReference type="EMBL" id="CP077683">
    <property type="protein sequence ID" value="QXE91493.1"/>
    <property type="molecule type" value="Genomic_DNA"/>
</dbReference>
<evidence type="ECO:0000256" key="6">
    <source>
        <dbReference type="ARBA" id="ARBA00022840"/>
    </source>
</evidence>
<keyword evidence="10" id="KW-1185">Reference proteome</keyword>
<feature type="binding site" evidence="8">
    <location>
        <begin position="29"/>
        <end position="34"/>
    </location>
    <ligand>
        <name>ATP</name>
        <dbReference type="ChEBI" id="CHEBI:30616"/>
    </ligand>
</feature>
<dbReference type="InterPro" id="IPR031322">
    <property type="entry name" value="Shikimate/glucono_kinase"/>
</dbReference>
<organism evidence="9 10">
    <name type="scientific">Geomonas subterranea</name>
    <dbReference type="NCBI Taxonomy" id="2847989"/>
    <lineage>
        <taxon>Bacteria</taxon>
        <taxon>Pseudomonadati</taxon>
        <taxon>Thermodesulfobacteriota</taxon>
        <taxon>Desulfuromonadia</taxon>
        <taxon>Geobacterales</taxon>
        <taxon>Geobacteraceae</taxon>
        <taxon>Geomonas</taxon>
    </lineage>
</organism>
<dbReference type="InterPro" id="IPR000623">
    <property type="entry name" value="Shikimate_kinase/TSH1"/>
</dbReference>
<keyword evidence="6 8" id="KW-0067">ATP-binding</keyword>
<keyword evidence="7 8" id="KW-0057">Aromatic amino acid biosynthesis</keyword>
<evidence type="ECO:0000313" key="9">
    <source>
        <dbReference type="EMBL" id="QXE91493.1"/>
    </source>
</evidence>
<feature type="binding site" evidence="8">
    <location>
        <position position="75"/>
    </location>
    <ligand>
        <name>substrate</name>
    </ligand>
</feature>